<dbReference type="GO" id="GO:0070197">
    <property type="term" value="P:meiotic attachment of telomere to nuclear envelope"/>
    <property type="evidence" value="ECO:0007669"/>
    <property type="project" value="TreeGrafter"/>
</dbReference>
<keyword evidence="2" id="KW-1185">Reference proteome</keyword>
<dbReference type="AlphaFoldDB" id="A0A6J2RL07"/>
<feature type="region of interest" description="Disordered" evidence="1">
    <location>
        <begin position="113"/>
        <end position="149"/>
    </location>
</feature>
<dbReference type="RefSeq" id="XP_029310906.1">
    <property type="nucleotide sequence ID" value="XM_029455046.1"/>
</dbReference>
<dbReference type="GO" id="GO:0005637">
    <property type="term" value="C:nuclear inner membrane"/>
    <property type="evidence" value="ECO:0007669"/>
    <property type="project" value="TreeGrafter"/>
</dbReference>
<dbReference type="CTD" id="283129"/>
<feature type="compositionally biased region" description="Basic and acidic residues" evidence="1">
    <location>
        <begin position="113"/>
        <end position="139"/>
    </location>
</feature>
<dbReference type="GO" id="GO:0003677">
    <property type="term" value="F:DNA binding"/>
    <property type="evidence" value="ECO:0007669"/>
    <property type="project" value="InterPro"/>
</dbReference>
<name>A0A6J2RL07_COTGO</name>
<dbReference type="Pfam" id="PF15077">
    <property type="entry name" value="MAJIN"/>
    <property type="match status" value="1"/>
</dbReference>
<dbReference type="GeneID" id="115023794"/>
<dbReference type="InterPro" id="IPR027816">
    <property type="entry name" value="MAJIN"/>
</dbReference>
<dbReference type="KEGG" id="cgob:115023794"/>
<dbReference type="OrthoDB" id="6162963at2759"/>
<evidence type="ECO:0000256" key="1">
    <source>
        <dbReference type="SAM" id="MobiDB-lite"/>
    </source>
</evidence>
<dbReference type="GO" id="GO:0007129">
    <property type="term" value="P:homologous chromosome pairing at meiosis"/>
    <property type="evidence" value="ECO:0007669"/>
    <property type="project" value="TreeGrafter"/>
</dbReference>
<reference evidence="3" key="1">
    <citation type="submission" date="2025-08" db="UniProtKB">
        <authorList>
            <consortium name="RefSeq"/>
        </authorList>
    </citation>
    <scope>IDENTIFICATION</scope>
</reference>
<protein>
    <submittedName>
        <fullName evidence="3">Membrane-anchored junction protein isoform X1</fullName>
    </submittedName>
</protein>
<accession>A0A6J2RL07</accession>
<evidence type="ECO:0000313" key="2">
    <source>
        <dbReference type="Proteomes" id="UP000504630"/>
    </source>
</evidence>
<evidence type="ECO:0000313" key="3">
    <source>
        <dbReference type="RefSeq" id="XP_029310906.1"/>
    </source>
</evidence>
<dbReference type="PANTHER" id="PTHR35824">
    <property type="entry name" value="MEMBRANE-ANCHORED JUNCTION PROTEIN MAJIN"/>
    <property type="match status" value="1"/>
</dbReference>
<organism evidence="2 3">
    <name type="scientific">Cottoperca gobio</name>
    <name type="common">Frogmouth</name>
    <name type="synonym">Aphritis gobio</name>
    <dbReference type="NCBI Taxonomy" id="56716"/>
    <lineage>
        <taxon>Eukaryota</taxon>
        <taxon>Metazoa</taxon>
        <taxon>Chordata</taxon>
        <taxon>Craniata</taxon>
        <taxon>Vertebrata</taxon>
        <taxon>Euteleostomi</taxon>
        <taxon>Actinopterygii</taxon>
        <taxon>Neopterygii</taxon>
        <taxon>Teleostei</taxon>
        <taxon>Neoteleostei</taxon>
        <taxon>Acanthomorphata</taxon>
        <taxon>Eupercaria</taxon>
        <taxon>Perciformes</taxon>
        <taxon>Notothenioidei</taxon>
        <taxon>Bovichtidae</taxon>
        <taxon>Cottoperca</taxon>
    </lineage>
</organism>
<gene>
    <name evidence="3" type="primary">majin</name>
</gene>
<sequence>MPLQAFSFTFPETRFFKAGRLVYKFKIRGGCSFRGEEVMEGNGFTQELEEIIRTVLGNLDRLHPFSSVHFNVFPYKKRWDGASELMCKYGERKLTAYPFSLTLYLEKNMPHEETKRAEQKLSPEKDIAHKLRSVSEPRSKRSRRSSPLEEAKLKDVFKDSETSVVGLSLDCAHARREVREDAGCADEEDEAQQKAGVNTVKGSGTPGEVHPGTMQPVGEEEAECADSVPGTPVRPWVLTRLASRVFPFSLLFRDT</sequence>
<dbReference type="Proteomes" id="UP000504630">
    <property type="component" value="Chromosome 18"/>
</dbReference>
<dbReference type="PANTHER" id="PTHR35824:SF1">
    <property type="entry name" value="MEMBRANE-ANCHORED JUNCTION PROTEIN"/>
    <property type="match status" value="1"/>
</dbReference>
<proteinExistence type="predicted"/>
<dbReference type="InParanoid" id="A0A6J2RL07"/>